<sequence length="200" mass="21431">MKIGEATRRAAALRGGDHHVARASARATPSRASRAMDDLMSRAGHATRARWPSDCAIVSGGWWRCIARAAHGVARGAARVTASLDDGRASCSTTARYAGRRWAKLLDARRRCWSAMVRTGCACSTPLVARACVRRRALPPRFRGGGVAVTGRRSGDVVTAGLNSSRVLVRARPGQPVKFSGLYAMSGPVLIDFEILSFWA</sequence>
<reference evidence="2 3" key="1">
    <citation type="journal article" date="2015" name="Proc. Natl. Acad. Sci. U.S.A.">
        <title>The resurrection genome of Boea hygrometrica: A blueprint for survival of dehydration.</title>
        <authorList>
            <person name="Xiao L."/>
            <person name="Yang G."/>
            <person name="Zhang L."/>
            <person name="Yang X."/>
            <person name="Zhao S."/>
            <person name="Ji Z."/>
            <person name="Zhou Q."/>
            <person name="Hu M."/>
            <person name="Wang Y."/>
            <person name="Chen M."/>
            <person name="Xu Y."/>
            <person name="Jin H."/>
            <person name="Xiao X."/>
            <person name="Hu G."/>
            <person name="Bao F."/>
            <person name="Hu Y."/>
            <person name="Wan P."/>
            <person name="Li L."/>
            <person name="Deng X."/>
            <person name="Kuang T."/>
            <person name="Xiang C."/>
            <person name="Zhu J.K."/>
            <person name="Oliver M.J."/>
            <person name="He Y."/>
        </authorList>
    </citation>
    <scope>NUCLEOTIDE SEQUENCE [LARGE SCALE GENOMIC DNA]</scope>
    <source>
        <strain evidence="3">cv. XS01</strain>
    </source>
</reference>
<name>A0A2Z7B797_9LAMI</name>
<organism evidence="2 3">
    <name type="scientific">Dorcoceras hygrometricum</name>
    <dbReference type="NCBI Taxonomy" id="472368"/>
    <lineage>
        <taxon>Eukaryota</taxon>
        <taxon>Viridiplantae</taxon>
        <taxon>Streptophyta</taxon>
        <taxon>Embryophyta</taxon>
        <taxon>Tracheophyta</taxon>
        <taxon>Spermatophyta</taxon>
        <taxon>Magnoliopsida</taxon>
        <taxon>eudicotyledons</taxon>
        <taxon>Gunneridae</taxon>
        <taxon>Pentapetalae</taxon>
        <taxon>asterids</taxon>
        <taxon>lamiids</taxon>
        <taxon>Lamiales</taxon>
        <taxon>Gesneriaceae</taxon>
        <taxon>Didymocarpoideae</taxon>
        <taxon>Trichosporeae</taxon>
        <taxon>Loxocarpinae</taxon>
        <taxon>Dorcoceras</taxon>
    </lineage>
</organism>
<protein>
    <submittedName>
        <fullName evidence="2">Uncharacterized protein</fullName>
    </submittedName>
</protein>
<feature type="compositionally biased region" description="Low complexity" evidence="1">
    <location>
        <begin position="22"/>
        <end position="33"/>
    </location>
</feature>
<dbReference type="AlphaFoldDB" id="A0A2Z7B797"/>
<evidence type="ECO:0000256" key="1">
    <source>
        <dbReference type="SAM" id="MobiDB-lite"/>
    </source>
</evidence>
<proteinExistence type="predicted"/>
<dbReference type="EMBL" id="KV008778">
    <property type="protein sequence ID" value="KZV29991.1"/>
    <property type="molecule type" value="Genomic_DNA"/>
</dbReference>
<accession>A0A2Z7B797</accession>
<dbReference type="Proteomes" id="UP000250235">
    <property type="component" value="Unassembled WGS sequence"/>
</dbReference>
<feature type="region of interest" description="Disordered" evidence="1">
    <location>
        <begin position="14"/>
        <end position="33"/>
    </location>
</feature>
<evidence type="ECO:0000313" key="3">
    <source>
        <dbReference type="Proteomes" id="UP000250235"/>
    </source>
</evidence>
<gene>
    <name evidence="2" type="ORF">F511_20621</name>
</gene>
<keyword evidence="3" id="KW-1185">Reference proteome</keyword>
<evidence type="ECO:0000313" key="2">
    <source>
        <dbReference type="EMBL" id="KZV29991.1"/>
    </source>
</evidence>